<accession>A0A368K582</accession>
<dbReference type="AlphaFoldDB" id="A0A368K582"/>
<evidence type="ECO:0000259" key="5">
    <source>
        <dbReference type="Pfam" id="PF23914"/>
    </source>
</evidence>
<dbReference type="Pfam" id="PF23914">
    <property type="entry name" value="TPR_CcmH_CycH"/>
    <property type="match status" value="1"/>
</dbReference>
<dbReference type="Proteomes" id="UP000253420">
    <property type="component" value="Unassembled WGS sequence"/>
</dbReference>
<dbReference type="PANTHER" id="PTHR47870:SF1">
    <property type="entry name" value="CYTOCHROME C-TYPE BIOGENESIS PROTEIN CCMH"/>
    <property type="match status" value="1"/>
</dbReference>
<sequence>MEFWLIAVLLTFAATLAVLLPLTRRKTADAADGQYDLEVYRDQMREVDADAARGLIDPQSAEQARAEIGRRMLKAEHEAKQQDNTKIPGMQGARWVVLSAVLSVPLISWSLYALTGSPDVPAQPLAERMAKNPADGSVNELIARAEAHLAQNPDDGQGWDVLAPVYLRLQRPQDAVNAYRNAIRLQGESAERTLGLGEALALVAGGTITGDAQAMFERAAALDPNDIRPRFMIARGLMQEGRNGDAADLLQNFLDKAPADAPWRDQLKTAIERIRNPAVAAANGPDQEDVEAAANMNPEDRNAMINSMVATLDERLKQNPDDVEGWKRLVRSYLILNRRDDALAALKRGNDALAGEKRNDLVAFAKGLGLELAEVKP</sequence>
<proteinExistence type="predicted"/>
<dbReference type="InterPro" id="IPR011990">
    <property type="entry name" value="TPR-like_helical_dom_sf"/>
</dbReference>
<evidence type="ECO:0000256" key="1">
    <source>
        <dbReference type="ARBA" id="ARBA00004196"/>
    </source>
</evidence>
<dbReference type="SUPFAM" id="SSF48452">
    <property type="entry name" value="TPR-like"/>
    <property type="match status" value="1"/>
</dbReference>
<dbReference type="OrthoDB" id="9815847at2"/>
<dbReference type="EMBL" id="QOZG01000005">
    <property type="protein sequence ID" value="RCS23532.1"/>
    <property type="molecule type" value="Genomic_DNA"/>
</dbReference>
<reference evidence="6 7" key="1">
    <citation type="submission" date="2018-07" db="EMBL/GenBank/DDBJ databases">
        <title>The draft genome of Phyllobacterium salinisoli.</title>
        <authorList>
            <person name="Liu L."/>
            <person name="Li L."/>
            <person name="Zhang X."/>
            <person name="Liang L."/>
        </authorList>
    </citation>
    <scope>NUCLEOTIDE SEQUENCE [LARGE SCALE GENOMIC DNA]</scope>
    <source>
        <strain evidence="6 7">LLAN61</strain>
    </source>
</reference>
<evidence type="ECO:0000313" key="6">
    <source>
        <dbReference type="EMBL" id="RCS23532.1"/>
    </source>
</evidence>
<dbReference type="GO" id="GO:0030313">
    <property type="term" value="C:cell envelope"/>
    <property type="evidence" value="ECO:0007669"/>
    <property type="project" value="UniProtKB-SubCell"/>
</dbReference>
<comment type="subcellular location">
    <subcellularLocation>
        <location evidence="1">Cell envelope</location>
    </subcellularLocation>
</comment>
<name>A0A368K582_9HYPH</name>
<keyword evidence="7" id="KW-1185">Reference proteome</keyword>
<evidence type="ECO:0000256" key="2">
    <source>
        <dbReference type="ARBA" id="ARBA00022737"/>
    </source>
</evidence>
<dbReference type="InterPro" id="IPR051263">
    <property type="entry name" value="C-type_cytochrome_biogenesis"/>
</dbReference>
<evidence type="ECO:0000256" key="3">
    <source>
        <dbReference type="ARBA" id="ARBA00022748"/>
    </source>
</evidence>
<dbReference type="GO" id="GO:0017004">
    <property type="term" value="P:cytochrome complex assembly"/>
    <property type="evidence" value="ECO:0007669"/>
    <property type="project" value="UniProtKB-KW"/>
</dbReference>
<dbReference type="GO" id="GO:0005886">
    <property type="term" value="C:plasma membrane"/>
    <property type="evidence" value="ECO:0007669"/>
    <property type="project" value="TreeGrafter"/>
</dbReference>
<gene>
    <name evidence="6" type="primary">ccmI</name>
    <name evidence="6" type="ORF">DUT91_13285</name>
</gene>
<dbReference type="NCBIfam" id="TIGR03142">
    <property type="entry name" value="cytochro_ccmI"/>
    <property type="match status" value="1"/>
</dbReference>
<organism evidence="6 7">
    <name type="scientific">Phyllobacterium salinisoli</name>
    <dbReference type="NCBI Taxonomy" id="1899321"/>
    <lineage>
        <taxon>Bacteria</taxon>
        <taxon>Pseudomonadati</taxon>
        <taxon>Pseudomonadota</taxon>
        <taxon>Alphaproteobacteria</taxon>
        <taxon>Hyphomicrobiales</taxon>
        <taxon>Phyllobacteriaceae</taxon>
        <taxon>Phyllobacterium</taxon>
    </lineage>
</organism>
<dbReference type="PANTHER" id="PTHR47870">
    <property type="entry name" value="CYTOCHROME C-TYPE BIOGENESIS PROTEIN CCMH"/>
    <property type="match status" value="1"/>
</dbReference>
<comment type="caution">
    <text evidence="6">The sequence shown here is derived from an EMBL/GenBank/DDBJ whole genome shotgun (WGS) entry which is preliminary data.</text>
</comment>
<keyword evidence="2" id="KW-0677">Repeat</keyword>
<protein>
    <submittedName>
        <fullName evidence="6">C-type cytochrome biogenesis protein CcmI</fullName>
    </submittedName>
</protein>
<dbReference type="RefSeq" id="WP_114441185.1">
    <property type="nucleotide sequence ID" value="NZ_QOZG01000005.1"/>
</dbReference>
<dbReference type="InterPro" id="IPR056413">
    <property type="entry name" value="TPR_CcmH_CycH"/>
</dbReference>
<keyword evidence="3" id="KW-0201">Cytochrome c-type biogenesis</keyword>
<evidence type="ECO:0000256" key="4">
    <source>
        <dbReference type="ARBA" id="ARBA00022803"/>
    </source>
</evidence>
<feature type="domain" description="Cytochrome c-type biogenesis protein H TPR" evidence="5">
    <location>
        <begin position="143"/>
        <end position="262"/>
    </location>
</feature>
<dbReference type="InterPro" id="IPR017560">
    <property type="entry name" value="Cyt_c_biogenesis_CcmI"/>
</dbReference>
<dbReference type="Gene3D" id="1.25.40.10">
    <property type="entry name" value="Tetratricopeptide repeat domain"/>
    <property type="match status" value="2"/>
</dbReference>
<keyword evidence="4" id="KW-0802">TPR repeat</keyword>
<evidence type="ECO:0000313" key="7">
    <source>
        <dbReference type="Proteomes" id="UP000253420"/>
    </source>
</evidence>